<keyword evidence="2" id="KW-1185">Reference proteome</keyword>
<evidence type="ECO:0000313" key="1">
    <source>
        <dbReference type="EMBL" id="CEP62954.1"/>
    </source>
</evidence>
<dbReference type="InterPro" id="IPR014803">
    <property type="entry name" value="DNA_repair_Nse5/Nse6"/>
</dbReference>
<sequence>MGDRPNLDPSESPVNYSDYYSAASTVDDKTCEPELVADSQDSDDILSSKKHSLNDIVCLSDSLESDPDSEDPLQDIGIPLGTGGLRQSPKPSDELRFVEFDTSERAFDENIVARLNKFEELSKIIEPDVVEPKESEDASRQTSKFLMSIFKQNVPRAYVEMVVAESSGQRFRDWHFISEDATVRRPDPWDVFLNPSANIHNKSLNDLLRSFGVVNFMSENTERIKTSMYDTMNRLESVAWMCKELENYVNSSGFTRTFIRFVLDRNIFESAECITSWCSTIYAKLSEVHFLNIYFELVDREEYMLHLRISQQIPEFRKPLIDELFPNADWETIIKFCATIPSSKNYLQMVYFVLLVYGTDIFPPARSENSKQLRKRIQDLCEDTDHPELMLLQSYVNLFTI</sequence>
<dbReference type="Pfam" id="PF08691">
    <property type="entry name" value="Nse5"/>
    <property type="match status" value="1"/>
</dbReference>
<dbReference type="STRING" id="1245769.A0A0C7N8U2"/>
<dbReference type="EMBL" id="LN736365">
    <property type="protein sequence ID" value="CEP62954.1"/>
    <property type="molecule type" value="Genomic_DNA"/>
</dbReference>
<dbReference type="RefSeq" id="XP_022629176.1">
    <property type="nucleotide sequence ID" value="XM_022772031.1"/>
</dbReference>
<gene>
    <name evidence="1" type="ORF">LALA0_S06e07712g</name>
</gene>
<protein>
    <submittedName>
        <fullName evidence="1">LALA0S06e07712g1_1</fullName>
    </submittedName>
</protein>
<proteinExistence type="predicted"/>
<reference evidence="1 2" key="1">
    <citation type="submission" date="2014-12" db="EMBL/GenBank/DDBJ databases">
        <authorList>
            <person name="Neuveglise Cecile"/>
        </authorList>
    </citation>
    <scope>NUCLEOTIDE SEQUENCE [LARGE SCALE GENOMIC DNA]</scope>
    <source>
        <strain evidence="1 2">CBS 12615</strain>
    </source>
</reference>
<dbReference type="Proteomes" id="UP000054304">
    <property type="component" value="Unassembled WGS sequence"/>
</dbReference>
<evidence type="ECO:0000313" key="2">
    <source>
        <dbReference type="Proteomes" id="UP000054304"/>
    </source>
</evidence>
<name>A0A0C7N8U2_9SACH</name>
<dbReference type="OrthoDB" id="4066051at2759"/>
<accession>A0A0C7N8U2</accession>
<dbReference type="GeneID" id="34686442"/>
<dbReference type="HOGENOM" id="CLU_051886_0_0_1"/>
<dbReference type="AlphaFoldDB" id="A0A0C7N8U2"/>
<organism evidence="1 2">
    <name type="scientific">Lachancea lanzarotensis</name>
    <dbReference type="NCBI Taxonomy" id="1245769"/>
    <lineage>
        <taxon>Eukaryota</taxon>
        <taxon>Fungi</taxon>
        <taxon>Dikarya</taxon>
        <taxon>Ascomycota</taxon>
        <taxon>Saccharomycotina</taxon>
        <taxon>Saccharomycetes</taxon>
        <taxon>Saccharomycetales</taxon>
        <taxon>Saccharomycetaceae</taxon>
        <taxon>Lachancea</taxon>
    </lineage>
</organism>